<reference evidence="1 2" key="1">
    <citation type="submission" date="2017-12" db="EMBL/GenBank/DDBJ databases">
        <title>Phylogenetic diversity of female urinary microbiome.</title>
        <authorList>
            <person name="Thomas-White K."/>
            <person name="Wolfe A.J."/>
        </authorList>
    </citation>
    <scope>NUCLEOTIDE SEQUENCE [LARGE SCALE GENOMIC DNA]</scope>
    <source>
        <strain evidence="1 2">UMB0112</strain>
    </source>
</reference>
<gene>
    <name evidence="1" type="ORF">CYJ41_02245</name>
</gene>
<evidence type="ECO:0000313" key="1">
    <source>
        <dbReference type="EMBL" id="PKZ29733.1"/>
    </source>
</evidence>
<evidence type="ECO:0000313" key="2">
    <source>
        <dbReference type="Proteomes" id="UP000234639"/>
    </source>
</evidence>
<proteinExistence type="predicted"/>
<dbReference type="AlphaFoldDB" id="A0A2I1NBG4"/>
<evidence type="ECO:0008006" key="3">
    <source>
        <dbReference type="Google" id="ProtNLM"/>
    </source>
</evidence>
<comment type="caution">
    <text evidence="1">The sequence shown here is derived from an EMBL/GenBank/DDBJ whole genome shotgun (WGS) entry which is preliminary data.</text>
</comment>
<sequence>MFNVELMLVVALVVGFIIYKEISKVTSNIDIHEQNPDMSKYSKFCDFIDDEITSVKNSLMLENIKLKNEGLKDEFLDKVSTLSKELVFLQNMSSSNKNAKDWEKRLFDFLNKFESLNDEYLQNSQNLNDEIRQRLADKFRNL</sequence>
<protein>
    <recommendedName>
        <fullName evidence="3">Thioester dehydrase family protein</fullName>
    </recommendedName>
</protein>
<dbReference type="RefSeq" id="WP_101636733.1">
    <property type="nucleotide sequence ID" value="NZ_CAMPWA010000001.1"/>
</dbReference>
<organism evidence="1 2">
    <name type="scientific">Campylobacter ureolyticus</name>
    <dbReference type="NCBI Taxonomy" id="827"/>
    <lineage>
        <taxon>Bacteria</taxon>
        <taxon>Pseudomonadati</taxon>
        <taxon>Campylobacterota</taxon>
        <taxon>Epsilonproteobacteria</taxon>
        <taxon>Campylobacterales</taxon>
        <taxon>Campylobacteraceae</taxon>
        <taxon>Campylobacter</taxon>
    </lineage>
</organism>
<name>A0A2I1NBG4_9BACT</name>
<dbReference type="Proteomes" id="UP000234639">
    <property type="component" value="Unassembled WGS sequence"/>
</dbReference>
<dbReference type="EMBL" id="PKHU01000002">
    <property type="protein sequence ID" value="PKZ29733.1"/>
    <property type="molecule type" value="Genomic_DNA"/>
</dbReference>
<accession>A0A2I1NBG4</accession>